<gene>
    <name evidence="2" type="ORF">FTOL_07499</name>
</gene>
<dbReference type="EMBL" id="ONZP01000251">
    <property type="protein sequence ID" value="SPJ79108.1"/>
    <property type="molecule type" value="Genomic_DNA"/>
</dbReference>
<dbReference type="AlphaFoldDB" id="A0AAE8MC28"/>
<reference evidence="2" key="1">
    <citation type="submission" date="2018-03" db="EMBL/GenBank/DDBJ databases">
        <authorList>
            <person name="Guldener U."/>
        </authorList>
    </citation>
    <scope>NUCLEOTIDE SEQUENCE</scope>
</reference>
<protein>
    <submittedName>
        <fullName evidence="2">Uncharacterized protein</fullName>
    </submittedName>
</protein>
<organism evidence="2 3">
    <name type="scientific">Fusarium torulosum</name>
    <dbReference type="NCBI Taxonomy" id="33205"/>
    <lineage>
        <taxon>Eukaryota</taxon>
        <taxon>Fungi</taxon>
        <taxon>Dikarya</taxon>
        <taxon>Ascomycota</taxon>
        <taxon>Pezizomycotina</taxon>
        <taxon>Sordariomycetes</taxon>
        <taxon>Hypocreomycetidae</taxon>
        <taxon>Hypocreales</taxon>
        <taxon>Nectriaceae</taxon>
        <taxon>Fusarium</taxon>
    </lineage>
</organism>
<feature type="region of interest" description="Disordered" evidence="1">
    <location>
        <begin position="119"/>
        <end position="145"/>
    </location>
</feature>
<accession>A0AAE8MC28</accession>
<proteinExistence type="predicted"/>
<sequence length="171" mass="18668">MSDSTKTGENKSADDTFEFIPNAINQVETLDESEGDKSSDWTDGGIQQPKKEIPAATNVEVMDTAALRRQIHDAMNGDNSLHLSEVQSWINGLGITFPDAFDPDNEDEAMSAGVILGTAKAKEKKEDSAPANSSSKDRSPEEISAIKERARKRLAGVLKFLEPEMKSNKKN</sequence>
<name>A0AAE8MC28_9HYPO</name>
<dbReference type="Proteomes" id="UP001187734">
    <property type="component" value="Unassembled WGS sequence"/>
</dbReference>
<evidence type="ECO:0000313" key="3">
    <source>
        <dbReference type="Proteomes" id="UP001187734"/>
    </source>
</evidence>
<comment type="caution">
    <text evidence="2">The sequence shown here is derived from an EMBL/GenBank/DDBJ whole genome shotgun (WGS) entry which is preliminary data.</text>
</comment>
<evidence type="ECO:0000313" key="2">
    <source>
        <dbReference type="EMBL" id="SPJ79108.1"/>
    </source>
</evidence>
<feature type="region of interest" description="Disordered" evidence="1">
    <location>
        <begin position="28"/>
        <end position="52"/>
    </location>
</feature>
<evidence type="ECO:0000256" key="1">
    <source>
        <dbReference type="SAM" id="MobiDB-lite"/>
    </source>
</evidence>
<keyword evidence="3" id="KW-1185">Reference proteome</keyword>
<feature type="compositionally biased region" description="Basic and acidic residues" evidence="1">
    <location>
        <begin position="135"/>
        <end position="145"/>
    </location>
</feature>